<dbReference type="GO" id="GO:0008081">
    <property type="term" value="F:phosphoric diester hydrolase activity"/>
    <property type="evidence" value="ECO:0007669"/>
    <property type="project" value="InterPro"/>
</dbReference>
<evidence type="ECO:0000313" key="3">
    <source>
        <dbReference type="Proteomes" id="UP000246018"/>
    </source>
</evidence>
<dbReference type="EMBL" id="QDGZ01000001">
    <property type="protein sequence ID" value="PVG84207.1"/>
    <property type="molecule type" value="Genomic_DNA"/>
</dbReference>
<dbReference type="GO" id="GO:0006629">
    <property type="term" value="P:lipid metabolic process"/>
    <property type="evidence" value="ECO:0007669"/>
    <property type="project" value="InterPro"/>
</dbReference>
<reference evidence="2 3" key="1">
    <citation type="submission" date="2018-04" db="EMBL/GenBank/DDBJ databases">
        <title>Genome of Nocardioides gansuensis WSJ-1.</title>
        <authorList>
            <person name="Wu S."/>
            <person name="Wang G."/>
        </authorList>
    </citation>
    <scope>NUCLEOTIDE SEQUENCE [LARGE SCALE GENOMIC DNA]</scope>
    <source>
        <strain evidence="2 3">WSJ-1</strain>
    </source>
</reference>
<dbReference type="InterPro" id="IPR017946">
    <property type="entry name" value="PLC-like_Pdiesterase_TIM-brl"/>
</dbReference>
<sequence>MLEHVTTYGEESGPLAIAHRGGMALGPENTLATFARATALGFRYFETDVHTTRDGHLVLFHDTSLKRLTGVPGTVGEADLGWLRRLRVAGSETIPTLAEAMHSFPDTRFTIDLKDARSVVAMADLLLHNPGWAPRICVAGAWTRWLLRLQGQVPELTTALGWRSLTTLIACSRSYARPPAGVASGSFAHVPFRLGRFPVYAERVVAQAHRLGIRVNVWTVNDASTMHTLLDAGVDGIITDHPDVLREVLIARGQWSPLPAPRRTSPRQTPAGYR</sequence>
<dbReference type="OrthoDB" id="5241788at2"/>
<proteinExistence type="predicted"/>
<accession>A0A2T8FET5</accession>
<dbReference type="Proteomes" id="UP000246018">
    <property type="component" value="Unassembled WGS sequence"/>
</dbReference>
<dbReference type="PANTHER" id="PTHR43805">
    <property type="entry name" value="GLYCEROPHOSPHORYL DIESTER PHOSPHODIESTERASE"/>
    <property type="match status" value="1"/>
</dbReference>
<feature type="domain" description="GP-PDE" evidence="1">
    <location>
        <begin position="14"/>
        <end position="249"/>
    </location>
</feature>
<dbReference type="AlphaFoldDB" id="A0A2T8FET5"/>
<evidence type="ECO:0000259" key="1">
    <source>
        <dbReference type="PROSITE" id="PS51704"/>
    </source>
</evidence>
<evidence type="ECO:0000313" key="2">
    <source>
        <dbReference type="EMBL" id="PVG84207.1"/>
    </source>
</evidence>
<dbReference type="SUPFAM" id="SSF51695">
    <property type="entry name" value="PLC-like phosphodiesterases"/>
    <property type="match status" value="1"/>
</dbReference>
<gene>
    <name evidence="2" type="ORF">DDE18_00760</name>
</gene>
<organism evidence="2 3">
    <name type="scientific">Nocardioides gansuensis</name>
    <dbReference type="NCBI Taxonomy" id="2138300"/>
    <lineage>
        <taxon>Bacteria</taxon>
        <taxon>Bacillati</taxon>
        <taxon>Actinomycetota</taxon>
        <taxon>Actinomycetes</taxon>
        <taxon>Propionibacteriales</taxon>
        <taxon>Nocardioidaceae</taxon>
        <taxon>Nocardioides</taxon>
    </lineage>
</organism>
<dbReference type="InterPro" id="IPR030395">
    <property type="entry name" value="GP_PDE_dom"/>
</dbReference>
<comment type="caution">
    <text evidence="2">The sequence shown here is derived from an EMBL/GenBank/DDBJ whole genome shotgun (WGS) entry which is preliminary data.</text>
</comment>
<dbReference type="Pfam" id="PF03009">
    <property type="entry name" value="GDPD"/>
    <property type="match status" value="1"/>
</dbReference>
<keyword evidence="3" id="KW-1185">Reference proteome</keyword>
<dbReference type="PROSITE" id="PS51704">
    <property type="entry name" value="GP_PDE"/>
    <property type="match status" value="1"/>
</dbReference>
<name>A0A2T8FET5_9ACTN</name>
<dbReference type="Gene3D" id="3.20.20.190">
    <property type="entry name" value="Phosphatidylinositol (PI) phosphodiesterase"/>
    <property type="match status" value="1"/>
</dbReference>
<dbReference type="PANTHER" id="PTHR43805:SF1">
    <property type="entry name" value="GP-PDE DOMAIN-CONTAINING PROTEIN"/>
    <property type="match status" value="1"/>
</dbReference>
<protein>
    <submittedName>
        <fullName evidence="2">Glycerophosphodiester phosphodiesterase</fullName>
    </submittedName>
</protein>